<organism evidence="3 4">
    <name type="scientific">Drosophila ananassae</name>
    <name type="common">Fruit fly</name>
    <dbReference type="NCBI Taxonomy" id="7217"/>
    <lineage>
        <taxon>Eukaryota</taxon>
        <taxon>Metazoa</taxon>
        <taxon>Ecdysozoa</taxon>
        <taxon>Arthropoda</taxon>
        <taxon>Hexapoda</taxon>
        <taxon>Insecta</taxon>
        <taxon>Pterygota</taxon>
        <taxon>Neoptera</taxon>
        <taxon>Endopterygota</taxon>
        <taxon>Diptera</taxon>
        <taxon>Brachycera</taxon>
        <taxon>Muscomorpha</taxon>
        <taxon>Ephydroidea</taxon>
        <taxon>Drosophilidae</taxon>
        <taxon>Drosophila</taxon>
        <taxon>Sophophora</taxon>
    </lineage>
</organism>
<dbReference type="InterPro" id="IPR026074">
    <property type="entry name" value="MAP1"/>
</dbReference>
<dbReference type="EMBL" id="CH902622">
    <property type="protein sequence ID" value="KPU75086.1"/>
    <property type="molecule type" value="Genomic_DNA"/>
</dbReference>
<dbReference type="GO" id="GO:0043025">
    <property type="term" value="C:neuronal cell body"/>
    <property type="evidence" value="ECO:0007669"/>
    <property type="project" value="TreeGrafter"/>
</dbReference>
<gene>
    <name evidence="3" type="primary">Dana\GF26824</name>
    <name evidence="3" type="ORF">GF26824</name>
</gene>
<dbReference type="STRING" id="7217.A0A0P8XJS8"/>
<sequence>MGDQPKATTTGADAGTGASGSGAGSGAAVMAATHESLPAAAAAAAAAGNGSGNGNGNGGPGIGEAGNGNGNGSTPNPNQDQEPGQVEQEGGGEAGDDAATDAGASSLPPSEIGGRAPLDTGCSDADGGAASSLAGGIVGPPSPLTGCYLLIVLGEPHSEEHKDNILQHLLKGFLSWDVSDCHVDLEEELNTITQHAPEGEEARHACKSGNTAKGYSGVVAVLMVHIAEDFQLVLVAGSLGGSSVTCDPKTLATALAPPQSVLSTTI</sequence>
<dbReference type="GO" id="GO:0005875">
    <property type="term" value="C:microtubule associated complex"/>
    <property type="evidence" value="ECO:0007669"/>
    <property type="project" value="TreeGrafter"/>
</dbReference>
<dbReference type="GO" id="GO:0000226">
    <property type="term" value="P:microtubule cytoskeleton organization"/>
    <property type="evidence" value="ECO:0007669"/>
    <property type="project" value="InterPro"/>
</dbReference>
<accession>A0A0P8XJS8</accession>
<dbReference type="GO" id="GO:0031114">
    <property type="term" value="P:regulation of microtubule depolymerization"/>
    <property type="evidence" value="ECO:0007669"/>
    <property type="project" value="TreeGrafter"/>
</dbReference>
<dbReference type="InParanoid" id="A0A0P8XJS8"/>
<reference evidence="3 4" key="1">
    <citation type="journal article" date="2007" name="Nature">
        <title>Evolution of genes and genomes on the Drosophila phylogeny.</title>
        <authorList>
            <consortium name="Drosophila 12 Genomes Consortium"/>
            <person name="Clark A.G."/>
            <person name="Eisen M.B."/>
            <person name="Smith D.R."/>
            <person name="Bergman C.M."/>
            <person name="Oliver B."/>
            <person name="Markow T.A."/>
            <person name="Kaufman T.C."/>
            <person name="Kellis M."/>
            <person name="Gelbart W."/>
            <person name="Iyer V.N."/>
            <person name="Pollard D.A."/>
            <person name="Sackton T.B."/>
            <person name="Larracuente A.M."/>
            <person name="Singh N.D."/>
            <person name="Abad J.P."/>
            <person name="Abt D.N."/>
            <person name="Adryan B."/>
            <person name="Aguade M."/>
            <person name="Akashi H."/>
            <person name="Anderson W.W."/>
            <person name="Aquadro C.F."/>
            <person name="Ardell D.H."/>
            <person name="Arguello R."/>
            <person name="Artieri C.G."/>
            <person name="Barbash D.A."/>
            <person name="Barker D."/>
            <person name="Barsanti P."/>
            <person name="Batterham P."/>
            <person name="Batzoglou S."/>
            <person name="Begun D."/>
            <person name="Bhutkar A."/>
            <person name="Blanco E."/>
            <person name="Bosak S.A."/>
            <person name="Bradley R.K."/>
            <person name="Brand A.D."/>
            <person name="Brent M.R."/>
            <person name="Brooks A.N."/>
            <person name="Brown R.H."/>
            <person name="Butlin R.K."/>
            <person name="Caggese C."/>
            <person name="Calvi B.R."/>
            <person name="Bernardo de Carvalho A."/>
            <person name="Caspi A."/>
            <person name="Castrezana S."/>
            <person name="Celniker S.E."/>
            <person name="Chang J.L."/>
            <person name="Chapple C."/>
            <person name="Chatterji S."/>
            <person name="Chinwalla A."/>
            <person name="Civetta A."/>
            <person name="Clifton S.W."/>
            <person name="Comeron J.M."/>
            <person name="Costello J.C."/>
            <person name="Coyne J.A."/>
            <person name="Daub J."/>
            <person name="David R.G."/>
            <person name="Delcher A.L."/>
            <person name="Delehaunty K."/>
            <person name="Do C.B."/>
            <person name="Ebling H."/>
            <person name="Edwards K."/>
            <person name="Eickbush T."/>
            <person name="Evans J.D."/>
            <person name="Filipski A."/>
            <person name="Findeiss S."/>
            <person name="Freyhult E."/>
            <person name="Fulton L."/>
            <person name="Fulton R."/>
            <person name="Garcia A.C."/>
            <person name="Gardiner A."/>
            <person name="Garfield D.A."/>
            <person name="Garvin B.E."/>
            <person name="Gibson G."/>
            <person name="Gilbert D."/>
            <person name="Gnerre S."/>
            <person name="Godfrey J."/>
            <person name="Good R."/>
            <person name="Gotea V."/>
            <person name="Gravely B."/>
            <person name="Greenberg A.J."/>
            <person name="Griffiths-Jones S."/>
            <person name="Gross S."/>
            <person name="Guigo R."/>
            <person name="Gustafson E.A."/>
            <person name="Haerty W."/>
            <person name="Hahn M.W."/>
            <person name="Halligan D.L."/>
            <person name="Halpern A.L."/>
            <person name="Halter G.M."/>
            <person name="Han M.V."/>
            <person name="Heger A."/>
            <person name="Hillier L."/>
            <person name="Hinrichs A.S."/>
            <person name="Holmes I."/>
            <person name="Hoskins R.A."/>
            <person name="Hubisz M.J."/>
            <person name="Hultmark D."/>
            <person name="Huntley M.A."/>
            <person name="Jaffe D.B."/>
            <person name="Jagadeeshan S."/>
            <person name="Jeck W.R."/>
            <person name="Johnson J."/>
            <person name="Jones C.D."/>
            <person name="Jordan W.C."/>
            <person name="Karpen G.H."/>
            <person name="Kataoka E."/>
            <person name="Keightley P.D."/>
            <person name="Kheradpour P."/>
            <person name="Kirkness E.F."/>
            <person name="Koerich L.B."/>
            <person name="Kristiansen K."/>
            <person name="Kudrna D."/>
            <person name="Kulathinal R.J."/>
            <person name="Kumar S."/>
            <person name="Kwok R."/>
            <person name="Lander E."/>
            <person name="Langley C.H."/>
            <person name="Lapoint R."/>
            <person name="Lazzaro B.P."/>
            <person name="Lee S.J."/>
            <person name="Levesque L."/>
            <person name="Li R."/>
            <person name="Lin C.F."/>
            <person name="Lin M.F."/>
            <person name="Lindblad-Toh K."/>
            <person name="Llopart A."/>
            <person name="Long M."/>
            <person name="Low L."/>
            <person name="Lozovsky E."/>
            <person name="Lu J."/>
            <person name="Luo M."/>
            <person name="Machado C.A."/>
            <person name="Makalowski W."/>
            <person name="Marzo M."/>
            <person name="Matsuda M."/>
            <person name="Matzkin L."/>
            <person name="McAllister B."/>
            <person name="McBride C.S."/>
            <person name="McKernan B."/>
            <person name="McKernan K."/>
            <person name="Mendez-Lago M."/>
            <person name="Minx P."/>
            <person name="Mollenhauer M.U."/>
            <person name="Montooth K."/>
            <person name="Mount S.M."/>
            <person name="Mu X."/>
            <person name="Myers E."/>
            <person name="Negre B."/>
            <person name="Newfeld S."/>
            <person name="Nielsen R."/>
            <person name="Noor M.A."/>
            <person name="O'Grady P."/>
            <person name="Pachter L."/>
            <person name="Papaceit M."/>
            <person name="Parisi M.J."/>
            <person name="Parisi M."/>
            <person name="Parts L."/>
            <person name="Pedersen J.S."/>
            <person name="Pesole G."/>
            <person name="Phillippy A.M."/>
            <person name="Ponting C.P."/>
            <person name="Pop M."/>
            <person name="Porcelli D."/>
            <person name="Powell J.R."/>
            <person name="Prohaska S."/>
            <person name="Pruitt K."/>
            <person name="Puig M."/>
            <person name="Quesneville H."/>
            <person name="Ram K.R."/>
            <person name="Rand D."/>
            <person name="Rasmussen M.D."/>
            <person name="Reed L.K."/>
            <person name="Reenan R."/>
            <person name="Reily A."/>
            <person name="Remington K.A."/>
            <person name="Rieger T.T."/>
            <person name="Ritchie M.G."/>
            <person name="Robin C."/>
            <person name="Rogers Y.H."/>
            <person name="Rohde C."/>
            <person name="Rozas J."/>
            <person name="Rubenfield M.J."/>
            <person name="Ruiz A."/>
            <person name="Russo S."/>
            <person name="Salzberg S.L."/>
            <person name="Sanchez-Gracia A."/>
            <person name="Saranga D.J."/>
            <person name="Sato H."/>
            <person name="Schaeffer S.W."/>
            <person name="Schatz M.C."/>
            <person name="Schlenke T."/>
            <person name="Schwartz R."/>
            <person name="Segarra C."/>
            <person name="Singh R.S."/>
            <person name="Sirot L."/>
            <person name="Sirota M."/>
            <person name="Sisneros N.B."/>
            <person name="Smith C.D."/>
            <person name="Smith T.F."/>
            <person name="Spieth J."/>
            <person name="Stage D.E."/>
            <person name="Stark A."/>
            <person name="Stephan W."/>
            <person name="Strausberg R.L."/>
            <person name="Strempel S."/>
            <person name="Sturgill D."/>
            <person name="Sutton G."/>
            <person name="Sutton G.G."/>
            <person name="Tao W."/>
            <person name="Teichmann S."/>
            <person name="Tobari Y.N."/>
            <person name="Tomimura Y."/>
            <person name="Tsolas J.M."/>
            <person name="Valente V.L."/>
            <person name="Venter E."/>
            <person name="Venter J.C."/>
            <person name="Vicario S."/>
            <person name="Vieira F.G."/>
            <person name="Vilella A.J."/>
            <person name="Villasante A."/>
            <person name="Walenz B."/>
            <person name="Wang J."/>
            <person name="Wasserman M."/>
            <person name="Watts T."/>
            <person name="Wilson D."/>
            <person name="Wilson R.K."/>
            <person name="Wing R.A."/>
            <person name="Wolfner M.F."/>
            <person name="Wong A."/>
            <person name="Wong G.K."/>
            <person name="Wu C.I."/>
            <person name="Wu G."/>
            <person name="Yamamoto D."/>
            <person name="Yang H.P."/>
            <person name="Yang S.P."/>
            <person name="Yorke J.A."/>
            <person name="Yoshida K."/>
            <person name="Zdobnov E."/>
            <person name="Zhang P."/>
            <person name="Zhang Y."/>
            <person name="Zimin A.V."/>
            <person name="Baldwin J."/>
            <person name="Abdouelleil A."/>
            <person name="Abdulkadir J."/>
            <person name="Abebe A."/>
            <person name="Abera B."/>
            <person name="Abreu J."/>
            <person name="Acer S.C."/>
            <person name="Aftuck L."/>
            <person name="Alexander A."/>
            <person name="An P."/>
            <person name="Anderson E."/>
            <person name="Anderson S."/>
            <person name="Arachi H."/>
            <person name="Azer M."/>
            <person name="Bachantsang P."/>
            <person name="Barry A."/>
            <person name="Bayul T."/>
            <person name="Berlin A."/>
            <person name="Bessette D."/>
            <person name="Bloom T."/>
            <person name="Blye J."/>
            <person name="Boguslavskiy L."/>
            <person name="Bonnet C."/>
            <person name="Boukhgalter B."/>
            <person name="Bourzgui I."/>
            <person name="Brown A."/>
            <person name="Cahill P."/>
            <person name="Channer S."/>
            <person name="Cheshatsang Y."/>
            <person name="Chuda L."/>
            <person name="Citroen M."/>
            <person name="Collymore A."/>
            <person name="Cooke P."/>
            <person name="Costello M."/>
            <person name="D'Aco K."/>
            <person name="Daza R."/>
            <person name="De Haan G."/>
            <person name="DeGray S."/>
            <person name="DeMaso C."/>
            <person name="Dhargay N."/>
            <person name="Dooley K."/>
            <person name="Dooley E."/>
            <person name="Doricent M."/>
            <person name="Dorje P."/>
            <person name="Dorjee K."/>
            <person name="Dupes A."/>
            <person name="Elong R."/>
            <person name="Falk J."/>
            <person name="Farina A."/>
            <person name="Faro S."/>
            <person name="Ferguson D."/>
            <person name="Fisher S."/>
            <person name="Foley C.D."/>
            <person name="Franke A."/>
            <person name="Friedrich D."/>
            <person name="Gadbois L."/>
            <person name="Gearin G."/>
            <person name="Gearin C.R."/>
            <person name="Giannoukos G."/>
            <person name="Goode T."/>
            <person name="Graham J."/>
            <person name="Grandbois E."/>
            <person name="Grewal S."/>
            <person name="Gyaltsen K."/>
            <person name="Hafez N."/>
            <person name="Hagos B."/>
            <person name="Hall J."/>
            <person name="Henson C."/>
            <person name="Hollinger A."/>
            <person name="Honan T."/>
            <person name="Huard M.D."/>
            <person name="Hughes L."/>
            <person name="Hurhula B."/>
            <person name="Husby M.E."/>
            <person name="Kamat A."/>
            <person name="Kanga B."/>
            <person name="Kashin S."/>
            <person name="Khazanovich D."/>
            <person name="Kisner P."/>
            <person name="Lance K."/>
            <person name="Lara M."/>
            <person name="Lee W."/>
            <person name="Lennon N."/>
            <person name="Letendre F."/>
            <person name="LeVine R."/>
            <person name="Lipovsky A."/>
            <person name="Liu X."/>
            <person name="Liu J."/>
            <person name="Liu S."/>
            <person name="Lokyitsang T."/>
            <person name="Lokyitsang Y."/>
            <person name="Lubonja R."/>
            <person name="Lui A."/>
            <person name="MacDonald P."/>
            <person name="Magnisalis V."/>
            <person name="Maru K."/>
            <person name="Matthews C."/>
            <person name="McCusker W."/>
            <person name="McDonough S."/>
            <person name="Mehta T."/>
            <person name="Meldrim J."/>
            <person name="Meneus L."/>
            <person name="Mihai O."/>
            <person name="Mihalev A."/>
            <person name="Mihova T."/>
            <person name="Mittelman R."/>
            <person name="Mlenga V."/>
            <person name="Montmayeur A."/>
            <person name="Mulrain L."/>
            <person name="Navidi A."/>
            <person name="Naylor J."/>
            <person name="Negash T."/>
            <person name="Nguyen T."/>
            <person name="Nguyen N."/>
            <person name="Nicol R."/>
            <person name="Norbu C."/>
            <person name="Norbu N."/>
            <person name="Novod N."/>
            <person name="O'Neill B."/>
            <person name="Osman S."/>
            <person name="Markiewicz E."/>
            <person name="Oyono O.L."/>
            <person name="Patti C."/>
            <person name="Phunkhang P."/>
            <person name="Pierre F."/>
            <person name="Priest M."/>
            <person name="Raghuraman S."/>
            <person name="Rege F."/>
            <person name="Reyes R."/>
            <person name="Rise C."/>
            <person name="Rogov P."/>
            <person name="Ross K."/>
            <person name="Ryan E."/>
            <person name="Settipalli S."/>
            <person name="Shea T."/>
            <person name="Sherpa N."/>
            <person name="Shi L."/>
            <person name="Shih D."/>
            <person name="Sparrow T."/>
            <person name="Spaulding J."/>
            <person name="Stalker J."/>
            <person name="Stange-Thomann N."/>
            <person name="Stavropoulos S."/>
            <person name="Stone C."/>
            <person name="Strader C."/>
            <person name="Tesfaye S."/>
            <person name="Thomson T."/>
            <person name="Thoulutsang Y."/>
            <person name="Thoulutsang D."/>
            <person name="Topham K."/>
            <person name="Topping I."/>
            <person name="Tsamla T."/>
            <person name="Vassiliev H."/>
            <person name="Vo A."/>
            <person name="Wangchuk T."/>
            <person name="Wangdi T."/>
            <person name="Weiand M."/>
            <person name="Wilkinson J."/>
            <person name="Wilson A."/>
            <person name="Yadav S."/>
            <person name="Young G."/>
            <person name="Yu Q."/>
            <person name="Zembek L."/>
            <person name="Zhong D."/>
            <person name="Zimmer A."/>
            <person name="Zwirko Z."/>
            <person name="Jaffe D.B."/>
            <person name="Alvarez P."/>
            <person name="Brockman W."/>
            <person name="Butler J."/>
            <person name="Chin C."/>
            <person name="Gnerre S."/>
            <person name="Grabherr M."/>
            <person name="Kleber M."/>
            <person name="Mauceli E."/>
            <person name="MacCallum I."/>
        </authorList>
    </citation>
    <scope>NUCLEOTIDE SEQUENCE [LARGE SCALE GENOMIC DNA]</scope>
    <source>
        <strain evidence="4">Tucson 14024-0371.13</strain>
    </source>
</reference>
<dbReference type="Proteomes" id="UP000007801">
    <property type="component" value="Unassembled WGS sequence"/>
</dbReference>
<feature type="domain" description="Microtubule-associated protein 1B/S N-terminal" evidence="2">
    <location>
        <begin position="149"/>
        <end position="202"/>
    </location>
</feature>
<feature type="compositionally biased region" description="Low complexity" evidence="1">
    <location>
        <begin position="26"/>
        <end position="48"/>
    </location>
</feature>
<dbReference type="AlphaFoldDB" id="A0A0P8XJS8"/>
<dbReference type="GO" id="GO:0003779">
    <property type="term" value="F:actin binding"/>
    <property type="evidence" value="ECO:0007669"/>
    <property type="project" value="TreeGrafter"/>
</dbReference>
<name>A0A0P8XJS8_DROAN</name>
<evidence type="ECO:0000313" key="4">
    <source>
        <dbReference type="Proteomes" id="UP000007801"/>
    </source>
</evidence>
<dbReference type="Pfam" id="PF23415">
    <property type="entry name" value="MAPB1_N"/>
    <property type="match status" value="1"/>
</dbReference>
<dbReference type="GO" id="GO:0007409">
    <property type="term" value="P:axonogenesis"/>
    <property type="evidence" value="ECO:0007669"/>
    <property type="project" value="TreeGrafter"/>
</dbReference>
<evidence type="ECO:0000256" key="1">
    <source>
        <dbReference type="SAM" id="MobiDB-lite"/>
    </source>
</evidence>
<dbReference type="PANTHER" id="PTHR13843:SF12">
    <property type="entry name" value="ATPASE F1_V1_A1 COMPLEX ALPHA_BETA SUBUNIT NUCLEOTIDE-BINDING DOMAIN-CONTAINING PROTEIN"/>
    <property type="match status" value="1"/>
</dbReference>
<dbReference type="PANTHER" id="PTHR13843">
    <property type="entry name" value="MICROTUBULE-ASSOCIATED PROTEIN"/>
    <property type="match status" value="1"/>
</dbReference>
<proteinExistence type="predicted"/>
<keyword evidence="4" id="KW-1185">Reference proteome</keyword>
<dbReference type="GO" id="GO:0005874">
    <property type="term" value="C:microtubule"/>
    <property type="evidence" value="ECO:0007669"/>
    <property type="project" value="InterPro"/>
</dbReference>
<dbReference type="GO" id="GO:0030425">
    <property type="term" value="C:dendrite"/>
    <property type="evidence" value="ECO:0007669"/>
    <property type="project" value="TreeGrafter"/>
</dbReference>
<dbReference type="GO" id="GO:0008017">
    <property type="term" value="F:microtubule binding"/>
    <property type="evidence" value="ECO:0007669"/>
    <property type="project" value="InterPro"/>
</dbReference>
<dbReference type="GO" id="GO:0016358">
    <property type="term" value="P:dendrite development"/>
    <property type="evidence" value="ECO:0007669"/>
    <property type="project" value="TreeGrafter"/>
</dbReference>
<feature type="compositionally biased region" description="Low complexity" evidence="1">
    <location>
        <begin position="79"/>
        <end position="88"/>
    </location>
</feature>
<feature type="compositionally biased region" description="Low complexity" evidence="1">
    <location>
        <begin position="7"/>
        <end position="16"/>
    </location>
</feature>
<dbReference type="GO" id="GO:0045202">
    <property type="term" value="C:synapse"/>
    <property type="evidence" value="ECO:0007669"/>
    <property type="project" value="TreeGrafter"/>
</dbReference>
<dbReference type="GO" id="GO:0005829">
    <property type="term" value="C:cytosol"/>
    <property type="evidence" value="ECO:0007669"/>
    <property type="project" value="TreeGrafter"/>
</dbReference>
<protein>
    <recommendedName>
        <fullName evidence="2">Microtubule-associated protein 1B/S N-terminal domain-containing protein</fullName>
    </recommendedName>
</protein>
<feature type="region of interest" description="Disordered" evidence="1">
    <location>
        <begin position="1"/>
        <end position="123"/>
    </location>
</feature>
<evidence type="ECO:0000313" key="3">
    <source>
        <dbReference type="EMBL" id="KPU75086.1"/>
    </source>
</evidence>
<evidence type="ECO:0000259" key="2">
    <source>
        <dbReference type="Pfam" id="PF23415"/>
    </source>
</evidence>
<feature type="compositionally biased region" description="Gly residues" evidence="1">
    <location>
        <begin position="49"/>
        <end position="71"/>
    </location>
</feature>
<dbReference type="InterPro" id="IPR056617">
    <property type="entry name" value="MAP1B/S_N"/>
</dbReference>
<dbReference type="OrthoDB" id="5371837at2759"/>